<dbReference type="AlphaFoldDB" id="A0A506Y787"/>
<dbReference type="Pfam" id="PF01939">
    <property type="entry name" value="NucS_C"/>
    <property type="match status" value="1"/>
</dbReference>
<evidence type="ECO:0000259" key="1">
    <source>
        <dbReference type="Pfam" id="PF01939"/>
    </source>
</evidence>
<name>A0A506Y787_9MICO</name>
<comment type="caution">
    <text evidence="2">The sequence shown here is derived from an EMBL/GenBank/DDBJ whole genome shotgun (WGS) entry which is preliminary data.</text>
</comment>
<accession>A0A506Y787</accession>
<feature type="domain" description="Endonuclease NucS C-terminal" evidence="1">
    <location>
        <begin position="25"/>
        <end position="91"/>
    </location>
</feature>
<keyword evidence="3" id="KW-1185">Reference proteome</keyword>
<dbReference type="InterPro" id="IPR048301">
    <property type="entry name" value="NucS_C"/>
</dbReference>
<dbReference type="GO" id="GO:0003676">
    <property type="term" value="F:nucleic acid binding"/>
    <property type="evidence" value="ECO:0007669"/>
    <property type="project" value="InterPro"/>
</dbReference>
<gene>
    <name evidence="2" type="ORF">FJ657_03395</name>
</gene>
<organism evidence="2 3">
    <name type="scientific">Schumannella soli</name>
    <dbReference type="NCBI Taxonomy" id="2590779"/>
    <lineage>
        <taxon>Bacteria</taxon>
        <taxon>Bacillati</taxon>
        <taxon>Actinomycetota</taxon>
        <taxon>Actinomycetes</taxon>
        <taxon>Micrococcales</taxon>
        <taxon>Microbacteriaceae</taxon>
        <taxon>Schumannella</taxon>
    </lineage>
</organism>
<dbReference type="Proteomes" id="UP000316252">
    <property type="component" value="Unassembled WGS sequence"/>
</dbReference>
<sequence>MPVEMRMWRIDGDDPRPLAPAAMPSERELQEFLRRDPTLLGERLLIIGNEVITPFGKRLDLLAIDADGNLHVLELKRDKTPREVVAQLLDYGSWVSTLSRPEILDIAEKELGQPLEVAFENVFGASPPDEINGELQLTVVASSLDASSERIVTYLRGFGVPINAVFFSYLEDDGRRYLARSWLVASDEGSAAASSSVTKSKRAGWNGVDWYVAFGSGRSWDEARDNGFVSAGGGAVYSQILRTIPVGARVWVHIPRAGYVGVGRVIAPATRFDQASVKVDGEWTPLAERELAGSYVHGGVNAGDDSDDLAEWILPVEWIASAPLPDAYWETGLFSNMNVACKLRQEFTLERLAAHFGIDDES</sequence>
<evidence type="ECO:0000313" key="2">
    <source>
        <dbReference type="EMBL" id="TPW77713.1"/>
    </source>
</evidence>
<dbReference type="EMBL" id="VHQG01000001">
    <property type="protein sequence ID" value="TPW77713.1"/>
    <property type="molecule type" value="Genomic_DNA"/>
</dbReference>
<proteinExistence type="predicted"/>
<protein>
    <submittedName>
        <fullName evidence="2">DUF91 domain-containing protein</fullName>
    </submittedName>
</protein>
<dbReference type="OrthoDB" id="570199at2"/>
<dbReference type="GO" id="GO:0004519">
    <property type="term" value="F:endonuclease activity"/>
    <property type="evidence" value="ECO:0007669"/>
    <property type="project" value="InterPro"/>
</dbReference>
<dbReference type="Gene3D" id="3.40.1350.10">
    <property type="match status" value="1"/>
</dbReference>
<dbReference type="InterPro" id="IPR011856">
    <property type="entry name" value="tRNA_endonuc-like_dom_sf"/>
</dbReference>
<reference evidence="2 3" key="1">
    <citation type="submission" date="2019-06" db="EMBL/GenBank/DDBJ databases">
        <authorList>
            <person name="Li F."/>
        </authorList>
    </citation>
    <scope>NUCLEOTIDE SEQUENCE [LARGE SCALE GENOMIC DNA]</scope>
    <source>
        <strain evidence="2 3">10F1D-1</strain>
    </source>
</reference>
<evidence type="ECO:0000313" key="3">
    <source>
        <dbReference type="Proteomes" id="UP000316252"/>
    </source>
</evidence>